<organism evidence="6 7">
    <name type="scientific">Thermobacillus xylanilyticus</name>
    <dbReference type="NCBI Taxonomy" id="76633"/>
    <lineage>
        <taxon>Bacteria</taxon>
        <taxon>Bacillati</taxon>
        <taxon>Bacillota</taxon>
        <taxon>Bacilli</taxon>
        <taxon>Bacillales</taxon>
        <taxon>Paenibacillaceae</taxon>
        <taxon>Thermobacillus</taxon>
    </lineage>
</organism>
<evidence type="ECO:0000256" key="3">
    <source>
        <dbReference type="ARBA" id="ARBA00022898"/>
    </source>
</evidence>
<comment type="similarity">
    <text evidence="2 4">Belongs to the class-IV pyridoxal-phosphate-dependent aminotransferase family.</text>
</comment>
<keyword evidence="7" id="KW-1185">Reference proteome</keyword>
<gene>
    <name evidence="6" type="primary">txxe 2237-adl</name>
    <name evidence="6" type="ORF">TXXE_12515</name>
</gene>
<dbReference type="PANTHER" id="PTHR42743">
    <property type="entry name" value="AMINO-ACID AMINOTRANSFERASE"/>
    <property type="match status" value="1"/>
</dbReference>
<dbReference type="Gene3D" id="3.30.470.10">
    <property type="match status" value="1"/>
</dbReference>
<evidence type="ECO:0000256" key="5">
    <source>
        <dbReference type="RuleBase" id="RU004516"/>
    </source>
</evidence>
<dbReference type="Proteomes" id="UP000681526">
    <property type="component" value="Unassembled WGS sequence"/>
</dbReference>
<dbReference type="Pfam" id="PF01063">
    <property type="entry name" value="Aminotran_4"/>
    <property type="match status" value="1"/>
</dbReference>
<dbReference type="RefSeq" id="WP_213484889.1">
    <property type="nucleotide sequence ID" value="NZ_CAJRAY010000061.1"/>
</dbReference>
<reference evidence="6 7" key="1">
    <citation type="submission" date="2021-04" db="EMBL/GenBank/DDBJ databases">
        <authorList>
            <person name="Rakotoarivonina H."/>
        </authorList>
    </citation>
    <scope>NUCLEOTIDE SEQUENCE [LARGE SCALE GENOMIC DNA]</scope>
    <source>
        <strain evidence="6 7">XE</strain>
    </source>
</reference>
<comment type="caution">
    <text evidence="6">The sequence shown here is derived from an EMBL/GenBank/DDBJ whole genome shotgun (WGS) entry which is preliminary data.</text>
</comment>
<dbReference type="PANTHER" id="PTHR42743:SF11">
    <property type="entry name" value="AMINODEOXYCHORISMATE LYASE"/>
    <property type="match status" value="1"/>
</dbReference>
<dbReference type="EMBL" id="CAJRAY010000061">
    <property type="protein sequence ID" value="CAG5088917.1"/>
    <property type="molecule type" value="Genomic_DNA"/>
</dbReference>
<dbReference type="CDD" id="cd00449">
    <property type="entry name" value="PLPDE_IV"/>
    <property type="match status" value="1"/>
</dbReference>
<dbReference type="PROSITE" id="PS00770">
    <property type="entry name" value="AA_TRANSFER_CLASS_4"/>
    <property type="match status" value="1"/>
</dbReference>
<evidence type="ECO:0000256" key="2">
    <source>
        <dbReference type="ARBA" id="ARBA00009320"/>
    </source>
</evidence>
<dbReference type="InterPro" id="IPR043132">
    <property type="entry name" value="BCAT-like_C"/>
</dbReference>
<dbReference type="InterPro" id="IPR050571">
    <property type="entry name" value="Class-IV_PLP-Dep_Aminotrnsfr"/>
</dbReference>
<evidence type="ECO:0000313" key="6">
    <source>
        <dbReference type="EMBL" id="CAG5088917.1"/>
    </source>
</evidence>
<name>A0ABN7RYT1_THEXY</name>
<evidence type="ECO:0000256" key="1">
    <source>
        <dbReference type="ARBA" id="ARBA00001933"/>
    </source>
</evidence>
<comment type="cofactor">
    <cofactor evidence="1 5">
        <name>pyridoxal 5'-phosphate</name>
        <dbReference type="ChEBI" id="CHEBI:597326"/>
    </cofactor>
</comment>
<dbReference type="GO" id="GO:0016829">
    <property type="term" value="F:lyase activity"/>
    <property type="evidence" value="ECO:0007669"/>
    <property type="project" value="UniProtKB-KW"/>
</dbReference>
<dbReference type="InterPro" id="IPR018300">
    <property type="entry name" value="Aminotrans_IV_CS"/>
</dbReference>
<dbReference type="InterPro" id="IPR001544">
    <property type="entry name" value="Aminotrans_IV"/>
</dbReference>
<dbReference type="InterPro" id="IPR036038">
    <property type="entry name" value="Aminotransferase-like"/>
</dbReference>
<sequence length="300" mass="32359">MRIGWNGAVLEAGEAVIPAMDHGLLYGIGLFETFRTYGGKPFALDRRLARLRNGCETLGIRWTMTEADVSDWLAKALEANGLADAYIRLTVTAGDAGLGLNDGPYERPNTLLMVKPLPPLGGRLYREGRELRILRTPRGMPETPVRLKSLHYMTNVLAKRELAASGAPAGAEGLMLTREGWLAEGIVSNLFFVKDGIVRTPAIATGILPGITRALTLELARSEGLETEEGYYTAADLLMADEVWLTGSVQEIVPVTRIAEADGTVRTVGSGLAGPVTTRLLEAYRAKVRRSIGAAAEGVW</sequence>
<dbReference type="InterPro" id="IPR043131">
    <property type="entry name" value="BCAT-like_N"/>
</dbReference>
<keyword evidence="6" id="KW-0456">Lyase</keyword>
<protein>
    <submittedName>
        <fullName evidence="6">4-amino-4-deoxychorismate lyase</fullName>
    </submittedName>
</protein>
<accession>A0ABN7RYT1</accession>
<evidence type="ECO:0000313" key="7">
    <source>
        <dbReference type="Proteomes" id="UP000681526"/>
    </source>
</evidence>
<evidence type="ECO:0000256" key="4">
    <source>
        <dbReference type="RuleBase" id="RU004106"/>
    </source>
</evidence>
<dbReference type="Gene3D" id="3.20.10.10">
    <property type="entry name" value="D-amino Acid Aminotransferase, subunit A, domain 2"/>
    <property type="match status" value="1"/>
</dbReference>
<dbReference type="SUPFAM" id="SSF56752">
    <property type="entry name" value="D-aminoacid aminotransferase-like PLP-dependent enzymes"/>
    <property type="match status" value="1"/>
</dbReference>
<keyword evidence="3 5" id="KW-0663">Pyridoxal phosphate</keyword>
<proteinExistence type="inferred from homology"/>